<keyword evidence="6" id="KW-1185">Reference proteome</keyword>
<proteinExistence type="predicted"/>
<accession>A0A1I6FFI6</accession>
<dbReference type="OrthoDB" id="3178131at2"/>
<evidence type="ECO:0000313" key="5">
    <source>
        <dbReference type="EMBL" id="SFR28709.1"/>
    </source>
</evidence>
<evidence type="ECO:0000256" key="3">
    <source>
        <dbReference type="ARBA" id="ARBA00023163"/>
    </source>
</evidence>
<dbReference type="SUPFAM" id="SSF46894">
    <property type="entry name" value="C-terminal effector domain of the bipartite response regulators"/>
    <property type="match status" value="1"/>
</dbReference>
<feature type="domain" description="HTH luxR-type" evidence="4">
    <location>
        <begin position="332"/>
        <end position="396"/>
    </location>
</feature>
<dbReference type="Pfam" id="PF00196">
    <property type="entry name" value="GerE"/>
    <property type="match status" value="1"/>
</dbReference>
<evidence type="ECO:0000313" key="6">
    <source>
        <dbReference type="Proteomes" id="UP000198583"/>
    </source>
</evidence>
<gene>
    <name evidence="5" type="ORF">SAMN04488564_11517</name>
</gene>
<keyword evidence="2" id="KW-0238">DNA-binding</keyword>
<sequence length="396" mass="42096">MRTMLRPDRRRTGCLASKAVHQTFGGANFPEAARLAHAALDARSCRDDPVCVWRAMIGLIASGDLITAGAHAGRLLDDVNPGLADERRRHTMHAQVRGQIARLSGDLTTARVVLASTPPATSSLRLLSAALLVEVLVDAGDVDEAEKTLLANDFDHELRQPSAMRPMLLAARAAVHRAKGHPLAAYLDYLICGQDFLAMGVTSTAILPWRGKAALAAHAAQRVELAQRLAAAELAAARRWGEPRVVGTALSTLGRVRGDDGTALLADSADLLAAAGAQHELAATRLELGRRLTARGDITAARGEYASAHTSATRTENPAHLRQAAEALARLAPAPARALTRQEDLVARLAEAGLSNRAIAQRLFLTVHTVEAHLSNVYRKLGASGRKDLSGALRAR</sequence>
<dbReference type="CDD" id="cd06170">
    <property type="entry name" value="LuxR_C_like"/>
    <property type="match status" value="1"/>
</dbReference>
<dbReference type="STRING" id="84724.SAMN04488564_11517"/>
<dbReference type="Proteomes" id="UP000198583">
    <property type="component" value="Unassembled WGS sequence"/>
</dbReference>
<dbReference type="InterPro" id="IPR036388">
    <property type="entry name" value="WH-like_DNA-bd_sf"/>
</dbReference>
<dbReference type="InterPro" id="IPR016032">
    <property type="entry name" value="Sig_transdc_resp-reg_C-effctor"/>
</dbReference>
<dbReference type="SMART" id="SM00421">
    <property type="entry name" value="HTH_LUXR"/>
    <property type="match status" value="1"/>
</dbReference>
<organism evidence="5 6">
    <name type="scientific">Lentzea waywayandensis</name>
    <dbReference type="NCBI Taxonomy" id="84724"/>
    <lineage>
        <taxon>Bacteria</taxon>
        <taxon>Bacillati</taxon>
        <taxon>Actinomycetota</taxon>
        <taxon>Actinomycetes</taxon>
        <taxon>Pseudonocardiales</taxon>
        <taxon>Pseudonocardiaceae</taxon>
        <taxon>Lentzea</taxon>
    </lineage>
</organism>
<evidence type="ECO:0000259" key="4">
    <source>
        <dbReference type="PROSITE" id="PS50043"/>
    </source>
</evidence>
<dbReference type="InterPro" id="IPR000792">
    <property type="entry name" value="Tscrpt_reg_LuxR_C"/>
</dbReference>
<dbReference type="RefSeq" id="WP_143138997.1">
    <property type="nucleotide sequence ID" value="NZ_FOYL01000015.1"/>
</dbReference>
<dbReference type="GO" id="GO:0006355">
    <property type="term" value="P:regulation of DNA-templated transcription"/>
    <property type="evidence" value="ECO:0007669"/>
    <property type="project" value="InterPro"/>
</dbReference>
<dbReference type="EMBL" id="FOYL01000015">
    <property type="protein sequence ID" value="SFR28709.1"/>
    <property type="molecule type" value="Genomic_DNA"/>
</dbReference>
<dbReference type="Gene3D" id="1.10.10.10">
    <property type="entry name" value="Winged helix-like DNA-binding domain superfamily/Winged helix DNA-binding domain"/>
    <property type="match status" value="1"/>
</dbReference>
<protein>
    <submittedName>
        <fullName evidence="5">Regulatory protein, luxR family</fullName>
    </submittedName>
</protein>
<dbReference type="PROSITE" id="PS50043">
    <property type="entry name" value="HTH_LUXR_2"/>
    <property type="match status" value="1"/>
</dbReference>
<dbReference type="AlphaFoldDB" id="A0A1I6FFI6"/>
<keyword evidence="1" id="KW-0805">Transcription regulation</keyword>
<evidence type="ECO:0000256" key="1">
    <source>
        <dbReference type="ARBA" id="ARBA00023015"/>
    </source>
</evidence>
<dbReference type="PANTHER" id="PTHR44688">
    <property type="entry name" value="DNA-BINDING TRANSCRIPTIONAL ACTIVATOR DEVR_DOSR"/>
    <property type="match status" value="1"/>
</dbReference>
<keyword evidence="3" id="KW-0804">Transcription</keyword>
<reference evidence="6" key="1">
    <citation type="submission" date="2016-10" db="EMBL/GenBank/DDBJ databases">
        <authorList>
            <person name="Varghese N."/>
            <person name="Submissions S."/>
        </authorList>
    </citation>
    <scope>NUCLEOTIDE SEQUENCE [LARGE SCALE GENOMIC DNA]</scope>
    <source>
        <strain evidence="6">DSM 44232</strain>
    </source>
</reference>
<dbReference type="GO" id="GO:0003677">
    <property type="term" value="F:DNA binding"/>
    <property type="evidence" value="ECO:0007669"/>
    <property type="project" value="UniProtKB-KW"/>
</dbReference>
<dbReference type="PANTHER" id="PTHR44688:SF16">
    <property type="entry name" value="DNA-BINDING TRANSCRIPTIONAL ACTIVATOR DEVR_DOSR"/>
    <property type="match status" value="1"/>
</dbReference>
<dbReference type="PRINTS" id="PR00038">
    <property type="entry name" value="HTHLUXR"/>
</dbReference>
<dbReference type="PROSITE" id="PS00622">
    <property type="entry name" value="HTH_LUXR_1"/>
    <property type="match status" value="1"/>
</dbReference>
<name>A0A1I6FFI6_9PSEU</name>
<evidence type="ECO:0000256" key="2">
    <source>
        <dbReference type="ARBA" id="ARBA00023125"/>
    </source>
</evidence>